<evidence type="ECO:0000313" key="1">
    <source>
        <dbReference type="EMBL" id="KAH1114178.1"/>
    </source>
</evidence>
<evidence type="ECO:0000313" key="2">
    <source>
        <dbReference type="Proteomes" id="UP000828251"/>
    </source>
</evidence>
<dbReference type="Proteomes" id="UP000828251">
    <property type="component" value="Unassembled WGS sequence"/>
</dbReference>
<dbReference type="AlphaFoldDB" id="A0A9D4AFP5"/>
<proteinExistence type="predicted"/>
<reference evidence="1 2" key="1">
    <citation type="journal article" date="2021" name="Plant Biotechnol. J.">
        <title>Multi-omics assisted identification of the key and species-specific regulatory components of drought-tolerant mechanisms in Gossypium stocksii.</title>
        <authorList>
            <person name="Yu D."/>
            <person name="Ke L."/>
            <person name="Zhang D."/>
            <person name="Wu Y."/>
            <person name="Sun Y."/>
            <person name="Mei J."/>
            <person name="Sun J."/>
            <person name="Sun Y."/>
        </authorList>
    </citation>
    <scope>NUCLEOTIDE SEQUENCE [LARGE SCALE GENOMIC DNA]</scope>
    <source>
        <strain evidence="2">cv. E1</strain>
        <tissue evidence="1">Leaf</tissue>
    </source>
</reference>
<comment type="caution">
    <text evidence="1">The sequence shown here is derived from an EMBL/GenBank/DDBJ whole genome shotgun (WGS) entry which is preliminary data.</text>
</comment>
<dbReference type="OrthoDB" id="1001887at2759"/>
<protein>
    <recommendedName>
        <fullName evidence="3">Reverse transcriptase domain-containing protein</fullName>
    </recommendedName>
</protein>
<name>A0A9D4AFP5_9ROSI</name>
<dbReference type="EMBL" id="JAIQCV010000003">
    <property type="protein sequence ID" value="KAH1114178.1"/>
    <property type="molecule type" value="Genomic_DNA"/>
</dbReference>
<keyword evidence="2" id="KW-1185">Reference proteome</keyword>
<gene>
    <name evidence="1" type="ORF">J1N35_007556</name>
</gene>
<organism evidence="1 2">
    <name type="scientific">Gossypium stocksii</name>
    <dbReference type="NCBI Taxonomy" id="47602"/>
    <lineage>
        <taxon>Eukaryota</taxon>
        <taxon>Viridiplantae</taxon>
        <taxon>Streptophyta</taxon>
        <taxon>Embryophyta</taxon>
        <taxon>Tracheophyta</taxon>
        <taxon>Spermatophyta</taxon>
        <taxon>Magnoliopsida</taxon>
        <taxon>eudicotyledons</taxon>
        <taxon>Gunneridae</taxon>
        <taxon>Pentapetalae</taxon>
        <taxon>rosids</taxon>
        <taxon>malvids</taxon>
        <taxon>Malvales</taxon>
        <taxon>Malvaceae</taxon>
        <taxon>Malvoideae</taxon>
        <taxon>Gossypium</taxon>
    </lineage>
</organism>
<accession>A0A9D4AFP5</accession>
<evidence type="ECO:0008006" key="3">
    <source>
        <dbReference type="Google" id="ProtNLM"/>
    </source>
</evidence>
<sequence>MKNKINGLEKKISNLMDGPTNENSTNLLKSARGKLGHLYEVEEKYWAIRVGLSGLGRAIGIPATSMCGLLVIRKRTALKSLKTHKGIGTKIRMRFARSHGATSMTSSRPPLRQERRDFTDEEILNAFKQMDPRKALGIDGLSGSFFKEHWLTVGKDILSSCHEILKGNKNIECLNETLIVKIPKIKNPCDMTNFRP</sequence>